<evidence type="ECO:0000256" key="1">
    <source>
        <dbReference type="SAM" id="MobiDB-lite"/>
    </source>
</evidence>
<sequence>MYRPTQSGVTTTPIKLEMLALKIAAGIFPLAIETMTTEEDTVDGKAARKKTPSQSSSNPLFINKGRNAKTMSGKNKKVVNWTTMCIFQLESPVFSFSTLSRKP</sequence>
<protein>
    <submittedName>
        <fullName evidence="2">Uncharacterized protein</fullName>
    </submittedName>
</protein>
<accession>A0AAT9H6I1</accession>
<reference evidence="2" key="1">
    <citation type="submission" date="2024-05" db="EMBL/GenBank/DDBJ databases">
        <title>Whole-Genome Sequence of CFS9, a Potential Fish Probiotic Isolated from the Body Surface of Silurus asotus.</title>
        <authorList>
            <person name="Kojima M."/>
            <person name="Tobioka K."/>
            <person name="Yokota K."/>
            <person name="Nakatani H."/>
            <person name="Hori K."/>
            <person name="Tamaru Y."/>
            <person name="Okazaki F."/>
        </authorList>
    </citation>
    <scope>NUCLEOTIDE SEQUENCE</scope>
    <source>
        <strain evidence="2">CFS9</strain>
    </source>
</reference>
<name>A0AAT9H6I1_9FLAO</name>
<proteinExistence type="predicted"/>
<feature type="region of interest" description="Disordered" evidence="1">
    <location>
        <begin position="39"/>
        <end position="73"/>
    </location>
</feature>
<dbReference type="EMBL" id="AP031573">
    <property type="protein sequence ID" value="BFM45138.1"/>
    <property type="molecule type" value="Genomic_DNA"/>
</dbReference>
<organism evidence="2">
    <name type="scientific">Flavobacterium sp. CFS9</name>
    <dbReference type="NCBI Taxonomy" id="3143118"/>
    <lineage>
        <taxon>Bacteria</taxon>
        <taxon>Pseudomonadati</taxon>
        <taxon>Bacteroidota</taxon>
        <taxon>Flavobacteriia</taxon>
        <taxon>Flavobacteriales</taxon>
        <taxon>Flavobacteriaceae</taxon>
        <taxon>Flavobacterium</taxon>
    </lineage>
</organism>
<evidence type="ECO:0000313" key="2">
    <source>
        <dbReference type="EMBL" id="BFM45138.1"/>
    </source>
</evidence>
<dbReference type="AlphaFoldDB" id="A0AAT9H6I1"/>
<gene>
    <name evidence="2" type="ORF">CFS9_37790</name>
</gene>